<keyword evidence="8" id="KW-1185">Reference proteome</keyword>
<feature type="non-terminal residue" evidence="7">
    <location>
        <position position="1"/>
    </location>
</feature>
<proteinExistence type="predicted"/>
<accession>A0ABQ8CXC8</accession>
<dbReference type="InterPro" id="IPR003340">
    <property type="entry name" value="B3_DNA-bd"/>
</dbReference>
<keyword evidence="3" id="KW-0238">DNA-binding</keyword>
<dbReference type="SUPFAM" id="SSF101936">
    <property type="entry name" value="DNA-binding pseudobarrel domain"/>
    <property type="match status" value="1"/>
</dbReference>
<reference evidence="7 8" key="1">
    <citation type="submission" date="2021-05" db="EMBL/GenBank/DDBJ databases">
        <title>Genome Assembly of Synthetic Allotetraploid Brassica napus Reveals Homoeologous Exchanges between Subgenomes.</title>
        <authorList>
            <person name="Davis J.T."/>
        </authorList>
    </citation>
    <scope>NUCLEOTIDE SEQUENCE [LARGE SCALE GENOMIC DNA]</scope>
    <source>
        <strain evidence="8">cv. Da-Ae</strain>
        <tissue evidence="7">Seedling</tissue>
    </source>
</reference>
<dbReference type="PROSITE" id="PS50863">
    <property type="entry name" value="B3"/>
    <property type="match status" value="1"/>
</dbReference>
<evidence type="ECO:0000256" key="4">
    <source>
        <dbReference type="ARBA" id="ARBA00023163"/>
    </source>
</evidence>
<comment type="caution">
    <text evidence="7">The sequence shown here is derived from an EMBL/GenBank/DDBJ whole genome shotgun (WGS) entry which is preliminary data.</text>
</comment>
<name>A0ABQ8CXC8_BRANA</name>
<evidence type="ECO:0000313" key="7">
    <source>
        <dbReference type="EMBL" id="KAH0921678.1"/>
    </source>
</evidence>
<keyword evidence="4" id="KW-0804">Transcription</keyword>
<evidence type="ECO:0000259" key="6">
    <source>
        <dbReference type="PROSITE" id="PS50863"/>
    </source>
</evidence>
<feature type="domain" description="TF-B3" evidence="6">
    <location>
        <begin position="54"/>
        <end position="130"/>
    </location>
</feature>
<gene>
    <name evidence="7" type="ORF">HID58_021696</name>
</gene>
<dbReference type="InterPro" id="IPR015300">
    <property type="entry name" value="DNA-bd_pseudobarrel_sf"/>
</dbReference>
<keyword evidence="5" id="KW-0539">Nucleus</keyword>
<dbReference type="Pfam" id="PF02362">
    <property type="entry name" value="B3"/>
    <property type="match status" value="1"/>
</dbReference>
<evidence type="ECO:0000256" key="2">
    <source>
        <dbReference type="ARBA" id="ARBA00023015"/>
    </source>
</evidence>
<evidence type="ECO:0000256" key="3">
    <source>
        <dbReference type="ARBA" id="ARBA00023125"/>
    </source>
</evidence>
<comment type="subcellular location">
    <subcellularLocation>
        <location evidence="1">Nucleus</location>
    </subcellularLocation>
</comment>
<dbReference type="PANTHER" id="PTHR31920">
    <property type="entry name" value="B3 DOMAIN-CONTAINING"/>
    <property type="match status" value="1"/>
</dbReference>
<dbReference type="Gene3D" id="2.40.330.10">
    <property type="entry name" value="DNA-binding pseudobarrel domain"/>
    <property type="match status" value="1"/>
</dbReference>
<dbReference type="InterPro" id="IPR050655">
    <property type="entry name" value="Plant_B3_domain"/>
</dbReference>
<evidence type="ECO:0000256" key="1">
    <source>
        <dbReference type="ARBA" id="ARBA00004123"/>
    </source>
</evidence>
<sequence length="163" mass="18768">IFFPMAAPDEDQRFIKPFILHKSAKSLSLVLCVAASIVCSERLNLYVIIYVKAIPLAFNEYFPDPLPNTVELLDYYGRSWTIRMKKRGETVFLTVGWENFVKDNELEDGKMMEFIYDCDRTFYVVIFGHGGVSELRVFPQAVVDVGDYATGEEEEEEEKNKSN</sequence>
<dbReference type="PANTHER" id="PTHR31920:SF145">
    <property type="entry name" value="B3 DOMAIN-CONTAINING PROTEIN REM20-LIKE ISOFORM X1"/>
    <property type="match status" value="1"/>
</dbReference>
<dbReference type="SMART" id="SM01019">
    <property type="entry name" value="B3"/>
    <property type="match status" value="1"/>
</dbReference>
<dbReference type="Proteomes" id="UP000824890">
    <property type="component" value="Unassembled WGS sequence"/>
</dbReference>
<protein>
    <recommendedName>
        <fullName evidence="6">TF-B3 domain-containing protein</fullName>
    </recommendedName>
</protein>
<keyword evidence="2" id="KW-0805">Transcription regulation</keyword>
<organism evidence="7 8">
    <name type="scientific">Brassica napus</name>
    <name type="common">Rape</name>
    <dbReference type="NCBI Taxonomy" id="3708"/>
    <lineage>
        <taxon>Eukaryota</taxon>
        <taxon>Viridiplantae</taxon>
        <taxon>Streptophyta</taxon>
        <taxon>Embryophyta</taxon>
        <taxon>Tracheophyta</taxon>
        <taxon>Spermatophyta</taxon>
        <taxon>Magnoliopsida</taxon>
        <taxon>eudicotyledons</taxon>
        <taxon>Gunneridae</taxon>
        <taxon>Pentapetalae</taxon>
        <taxon>rosids</taxon>
        <taxon>malvids</taxon>
        <taxon>Brassicales</taxon>
        <taxon>Brassicaceae</taxon>
        <taxon>Brassiceae</taxon>
        <taxon>Brassica</taxon>
    </lineage>
</organism>
<evidence type="ECO:0000313" key="8">
    <source>
        <dbReference type="Proteomes" id="UP000824890"/>
    </source>
</evidence>
<evidence type="ECO:0000256" key="5">
    <source>
        <dbReference type="ARBA" id="ARBA00023242"/>
    </source>
</evidence>
<dbReference type="EMBL" id="JAGKQM010000006">
    <property type="protein sequence ID" value="KAH0921678.1"/>
    <property type="molecule type" value="Genomic_DNA"/>
</dbReference>